<keyword evidence="5" id="KW-0864">Zinc transport</keyword>
<sequence>MNSFLYFFTNSRRILALFAFRIVFVCAVLFFVGKTWASPPIKAVASIAPLHSLLQGVMGDVGKASLLLPASASPHHASLRPSDLSIMREATVVFYIDAENFETFLPAILNVMPKSMRTVAVVQEAEISLLSMRKTSNNEHEHNTHDKHDHEVDEHDAHDEHSENMHDDHGKYDWHIWLDTENAKQIVRLMARELSIIDSPNATVYAANARRLEARLTSLDSLLADMLVGAQGRPFVVFHDAYQYFERRYGLHNIGAITAEGQTPSVKQMSKLRHSIQKNEVVCVFGEAQFSNALISVAGEGERMKFGVLDPLGAQLEIGKALYFELLLQMGKTFVDCLHHAKN</sequence>
<organism evidence="7 8">
    <name type="scientific">Candidatus Doriopsillibacter californiensis</name>
    <dbReference type="NCBI Taxonomy" id="2970740"/>
    <lineage>
        <taxon>Bacteria</taxon>
        <taxon>Pseudomonadati</taxon>
        <taxon>Pseudomonadota</taxon>
        <taxon>Gammaproteobacteria</taxon>
        <taxon>Candidatus Tethybacterales</taxon>
        <taxon>Candidatus Persebacteraceae</taxon>
        <taxon>Candidatus Doriopsillibacter</taxon>
    </lineage>
</organism>
<accession>A0ABT7QNC3</accession>
<reference evidence="7" key="1">
    <citation type="submission" date="2022-08" db="EMBL/GenBank/DDBJ databases">
        <authorList>
            <person name="Dzunkova M."/>
            <person name="La Clair J."/>
            <person name="Tyml T."/>
            <person name="Doud D."/>
            <person name="Schulz F."/>
            <person name="Piquer S."/>
            <person name="Porcel Sanchis D."/>
            <person name="Osborn A."/>
            <person name="Robinson D."/>
            <person name="Louie K.B."/>
            <person name="Bowen B.P."/>
            <person name="Bowers R."/>
            <person name="Lee J."/>
            <person name="Arnau Llombart V."/>
            <person name="Diaz Villanueva W."/>
            <person name="Gosliner T."/>
            <person name="Northen T."/>
            <person name="Cheng J.-F."/>
            <person name="Burkart M.D."/>
            <person name="Woyke T."/>
        </authorList>
    </citation>
    <scope>NUCLEOTIDE SEQUENCE</scope>
    <source>
        <strain evidence="7">Df01</strain>
    </source>
</reference>
<feature type="region of interest" description="Disordered" evidence="6">
    <location>
        <begin position="134"/>
        <end position="165"/>
    </location>
</feature>
<dbReference type="Gene3D" id="3.40.50.1980">
    <property type="entry name" value="Nitrogenase molybdenum iron protein domain"/>
    <property type="match status" value="2"/>
</dbReference>
<dbReference type="EMBL" id="JANQAO010000005">
    <property type="protein sequence ID" value="MDM5148198.1"/>
    <property type="molecule type" value="Genomic_DNA"/>
</dbReference>
<name>A0ABT7QNC3_9GAMM</name>
<evidence type="ECO:0000313" key="8">
    <source>
        <dbReference type="Proteomes" id="UP001168167"/>
    </source>
</evidence>
<protein>
    <recommendedName>
        <fullName evidence="2">High-affinity zinc uptake system protein ZnuA</fullName>
    </recommendedName>
</protein>
<evidence type="ECO:0000256" key="6">
    <source>
        <dbReference type="SAM" id="MobiDB-lite"/>
    </source>
</evidence>
<keyword evidence="8" id="KW-1185">Reference proteome</keyword>
<keyword evidence="5" id="KW-0406">Ion transport</keyword>
<evidence type="ECO:0000313" key="7">
    <source>
        <dbReference type="EMBL" id="MDM5148198.1"/>
    </source>
</evidence>
<dbReference type="PANTHER" id="PTHR42953">
    <property type="entry name" value="HIGH-AFFINITY ZINC UPTAKE SYSTEM PROTEIN ZNUA-RELATED"/>
    <property type="match status" value="1"/>
</dbReference>
<comment type="similarity">
    <text evidence="1">Belongs to the bacterial solute-binding protein 9 family.</text>
</comment>
<reference evidence="7" key="2">
    <citation type="journal article" date="2023" name="Microbiome">
        <title>Synthase-selected sorting approach identifies a beta-lactone synthase in a nudibranch symbiotic bacterium.</title>
        <authorList>
            <person name="Dzunkova M."/>
            <person name="La Clair J.J."/>
            <person name="Tyml T."/>
            <person name="Doud D."/>
            <person name="Schulz F."/>
            <person name="Piquer-Esteban S."/>
            <person name="Porcel Sanchis D."/>
            <person name="Osborn A."/>
            <person name="Robinson D."/>
            <person name="Louie K.B."/>
            <person name="Bowen B.P."/>
            <person name="Bowers R.M."/>
            <person name="Lee J."/>
            <person name="Arnau V."/>
            <person name="Diaz-Villanueva W."/>
            <person name="Stepanauskas R."/>
            <person name="Gosliner T."/>
            <person name="Date S.V."/>
            <person name="Northen T.R."/>
            <person name="Cheng J.F."/>
            <person name="Burkart M.D."/>
            <person name="Woyke T."/>
        </authorList>
    </citation>
    <scope>NUCLEOTIDE SEQUENCE</scope>
    <source>
        <strain evidence="7">Df01</strain>
    </source>
</reference>
<dbReference type="SUPFAM" id="SSF53807">
    <property type="entry name" value="Helical backbone' metal receptor"/>
    <property type="match status" value="1"/>
</dbReference>
<comment type="caution">
    <text evidence="7">The sequence shown here is derived from an EMBL/GenBank/DDBJ whole genome shotgun (WGS) entry which is preliminary data.</text>
</comment>
<dbReference type="InterPro" id="IPR050492">
    <property type="entry name" value="Bact_metal-bind_prot9"/>
</dbReference>
<evidence type="ECO:0000256" key="1">
    <source>
        <dbReference type="ARBA" id="ARBA00011028"/>
    </source>
</evidence>
<proteinExistence type="inferred from homology"/>
<evidence type="ECO:0000256" key="5">
    <source>
        <dbReference type="ARBA" id="ARBA00022906"/>
    </source>
</evidence>
<keyword evidence="5" id="KW-0862">Zinc</keyword>
<dbReference type="Pfam" id="PF01297">
    <property type="entry name" value="ZnuA"/>
    <property type="match status" value="1"/>
</dbReference>
<gene>
    <name evidence="7" type="ORF">NQX30_07490</name>
</gene>
<feature type="compositionally biased region" description="Basic and acidic residues" evidence="6">
    <location>
        <begin position="136"/>
        <end position="165"/>
    </location>
</feature>
<keyword evidence="4" id="KW-0732">Signal</keyword>
<evidence type="ECO:0000256" key="2">
    <source>
        <dbReference type="ARBA" id="ARBA00015915"/>
    </source>
</evidence>
<evidence type="ECO:0000256" key="4">
    <source>
        <dbReference type="ARBA" id="ARBA00022729"/>
    </source>
</evidence>
<dbReference type="PANTHER" id="PTHR42953:SF3">
    <property type="entry name" value="HIGH-AFFINITY ZINC UPTAKE SYSTEM PROTEIN ZNUA"/>
    <property type="match status" value="1"/>
</dbReference>
<evidence type="ECO:0000256" key="3">
    <source>
        <dbReference type="ARBA" id="ARBA00022448"/>
    </source>
</evidence>
<dbReference type="InterPro" id="IPR006127">
    <property type="entry name" value="ZnuA-like"/>
</dbReference>
<keyword evidence="3" id="KW-0813">Transport</keyword>
<dbReference type="Proteomes" id="UP001168167">
    <property type="component" value="Unassembled WGS sequence"/>
</dbReference>